<keyword evidence="3" id="KW-1185">Reference proteome</keyword>
<reference evidence="2" key="1">
    <citation type="submission" date="2023-02" db="EMBL/GenBank/DDBJ databases">
        <title>Actinokineospora globicatena NBRC 15670.</title>
        <authorList>
            <person name="Ichikawa N."/>
            <person name="Sato H."/>
            <person name="Tonouchi N."/>
        </authorList>
    </citation>
    <scope>NUCLEOTIDE SEQUENCE</scope>
    <source>
        <strain evidence="2">NBRC 15670</strain>
    </source>
</reference>
<evidence type="ECO:0000313" key="2">
    <source>
        <dbReference type="EMBL" id="GLW90883.1"/>
    </source>
</evidence>
<accession>A0A9W6QM81</accession>
<evidence type="ECO:0000313" key="3">
    <source>
        <dbReference type="Proteomes" id="UP001165042"/>
    </source>
</evidence>
<dbReference type="EMBL" id="BSSD01000002">
    <property type="protein sequence ID" value="GLW90883.1"/>
    <property type="molecule type" value="Genomic_DNA"/>
</dbReference>
<dbReference type="PROSITE" id="PS50125">
    <property type="entry name" value="GUANYLATE_CYCLASE_2"/>
    <property type="match status" value="1"/>
</dbReference>
<comment type="caution">
    <text evidence="2">The sequence shown here is derived from an EMBL/GenBank/DDBJ whole genome shotgun (WGS) entry which is preliminary data.</text>
</comment>
<organism evidence="2 3">
    <name type="scientific">Actinokineospora globicatena</name>
    <dbReference type="NCBI Taxonomy" id="103729"/>
    <lineage>
        <taxon>Bacteria</taxon>
        <taxon>Bacillati</taxon>
        <taxon>Actinomycetota</taxon>
        <taxon>Actinomycetes</taxon>
        <taxon>Pseudonocardiales</taxon>
        <taxon>Pseudonocardiaceae</taxon>
        <taxon>Actinokineospora</taxon>
    </lineage>
</organism>
<feature type="domain" description="Guanylate cyclase" evidence="1">
    <location>
        <begin position="34"/>
        <end position="155"/>
    </location>
</feature>
<dbReference type="GO" id="GO:0035556">
    <property type="term" value="P:intracellular signal transduction"/>
    <property type="evidence" value="ECO:0007669"/>
    <property type="project" value="InterPro"/>
</dbReference>
<dbReference type="AlphaFoldDB" id="A0A9W6QM81"/>
<dbReference type="SUPFAM" id="SSF55073">
    <property type="entry name" value="Nucleotide cyclase"/>
    <property type="match status" value="1"/>
</dbReference>
<sequence length="224" mass="24308">MDVMTWLSPVVGHAARVVGAGSRTERRRAAVHRTILVVDVEAFGDRRRTNLDQVAVRSGLYRSLRQAFREAGVSGAACEFEDRGDGVLVLAPAGMAKGPLVERVPGALARALGEHNATHPAEQRIRLRMALHAGEVNYDRYGVTATAITVAFRLLDAAPLKTALTRSPTVLGVITSAWFYDEVVRHSPVCAPHAYRRVLVSVKETTTAAWIYLGESDLPQADGE</sequence>
<dbReference type="InterPro" id="IPR001054">
    <property type="entry name" value="A/G_cyclase"/>
</dbReference>
<dbReference type="Proteomes" id="UP001165042">
    <property type="component" value="Unassembled WGS sequence"/>
</dbReference>
<gene>
    <name evidence="2" type="ORF">Aglo03_16990</name>
</gene>
<dbReference type="GO" id="GO:0004016">
    <property type="term" value="F:adenylate cyclase activity"/>
    <property type="evidence" value="ECO:0007669"/>
    <property type="project" value="UniProtKB-ARBA"/>
</dbReference>
<proteinExistence type="predicted"/>
<dbReference type="GO" id="GO:0009190">
    <property type="term" value="P:cyclic nucleotide biosynthetic process"/>
    <property type="evidence" value="ECO:0007669"/>
    <property type="project" value="InterPro"/>
</dbReference>
<dbReference type="InterPro" id="IPR029787">
    <property type="entry name" value="Nucleotide_cyclase"/>
</dbReference>
<dbReference type="Gene3D" id="3.30.70.1230">
    <property type="entry name" value="Nucleotide cyclase"/>
    <property type="match status" value="1"/>
</dbReference>
<evidence type="ECO:0000259" key="1">
    <source>
        <dbReference type="PROSITE" id="PS50125"/>
    </source>
</evidence>
<name>A0A9W6QM81_9PSEU</name>
<protein>
    <recommendedName>
        <fullName evidence="1">Guanylate cyclase domain-containing protein</fullName>
    </recommendedName>
</protein>